<comment type="caution">
    <text evidence="2">The sequence shown here is derived from an EMBL/GenBank/DDBJ whole genome shotgun (WGS) entry which is preliminary data.</text>
</comment>
<feature type="transmembrane region" description="Helical" evidence="1">
    <location>
        <begin position="35"/>
        <end position="55"/>
    </location>
</feature>
<dbReference type="AlphaFoldDB" id="A0AAP5AKD1"/>
<feature type="transmembrane region" description="Helical" evidence="1">
    <location>
        <begin position="67"/>
        <end position="91"/>
    </location>
</feature>
<keyword evidence="1" id="KW-0472">Membrane</keyword>
<protein>
    <submittedName>
        <fullName evidence="2">CHASE2 domain-containing sensor protein</fullName>
    </submittedName>
</protein>
<dbReference type="EMBL" id="JAUTAS010000001">
    <property type="protein sequence ID" value="MDQ1110184.1"/>
    <property type="molecule type" value="Genomic_DNA"/>
</dbReference>
<evidence type="ECO:0000313" key="3">
    <source>
        <dbReference type="Proteomes" id="UP001226084"/>
    </source>
</evidence>
<dbReference type="RefSeq" id="WP_307107621.1">
    <property type="nucleotide sequence ID" value="NZ_JAUTAS010000001.1"/>
</dbReference>
<evidence type="ECO:0000256" key="1">
    <source>
        <dbReference type="SAM" id="Phobius"/>
    </source>
</evidence>
<feature type="transmembrane region" description="Helical" evidence="1">
    <location>
        <begin position="6"/>
        <end position="23"/>
    </location>
</feature>
<name>A0AAP5AKD1_9GAMM</name>
<reference evidence="2" key="1">
    <citation type="submission" date="2023-07" db="EMBL/GenBank/DDBJ databases">
        <title>Functional and genomic diversity of the sorghum phyllosphere microbiome.</title>
        <authorList>
            <person name="Shade A."/>
        </authorList>
    </citation>
    <scope>NUCLEOTIDE SEQUENCE</scope>
    <source>
        <strain evidence="2">SORGH_AS_0457</strain>
    </source>
</reference>
<sequence length="112" mass="12211">MAWLSLLLFLPWFVLLGTVYWLFPRQPRDAARRLFDGAALLLAFVLSILAMLWGHHIGVVQSDAGPIWRQVLAVLYAYGAFLAVMVAAVLLRGGWLAARATKAASKSAGDTA</sequence>
<evidence type="ECO:0000313" key="2">
    <source>
        <dbReference type="EMBL" id="MDQ1110184.1"/>
    </source>
</evidence>
<gene>
    <name evidence="2" type="ORF">QE424_003343</name>
</gene>
<dbReference type="Proteomes" id="UP001226084">
    <property type="component" value="Unassembled WGS sequence"/>
</dbReference>
<organism evidence="2 3">
    <name type="scientific">Stenotrophomonas rhizophila</name>
    <dbReference type="NCBI Taxonomy" id="216778"/>
    <lineage>
        <taxon>Bacteria</taxon>
        <taxon>Pseudomonadati</taxon>
        <taxon>Pseudomonadota</taxon>
        <taxon>Gammaproteobacteria</taxon>
        <taxon>Lysobacterales</taxon>
        <taxon>Lysobacteraceae</taxon>
        <taxon>Stenotrophomonas</taxon>
    </lineage>
</organism>
<keyword evidence="1" id="KW-1133">Transmembrane helix</keyword>
<accession>A0AAP5AKD1</accession>
<keyword evidence="1" id="KW-0812">Transmembrane</keyword>
<proteinExistence type="predicted"/>